<evidence type="ECO:0000313" key="7">
    <source>
        <dbReference type="Proteomes" id="UP000249590"/>
    </source>
</evidence>
<dbReference type="GO" id="GO:0003700">
    <property type="term" value="F:DNA-binding transcription factor activity"/>
    <property type="evidence" value="ECO:0007669"/>
    <property type="project" value="InterPro"/>
</dbReference>
<name>A0A8B2P2Z5_9HYPH</name>
<dbReference type="PANTHER" id="PTHR30537">
    <property type="entry name" value="HTH-TYPE TRANSCRIPTIONAL REGULATOR"/>
    <property type="match status" value="1"/>
</dbReference>
<dbReference type="EMBL" id="QHHQ01000001">
    <property type="protein sequence ID" value="RAI03512.1"/>
    <property type="molecule type" value="Genomic_DNA"/>
</dbReference>
<evidence type="ECO:0000256" key="1">
    <source>
        <dbReference type="ARBA" id="ARBA00009437"/>
    </source>
</evidence>
<keyword evidence="2" id="KW-0805">Transcription regulation</keyword>
<dbReference type="GO" id="GO:0003677">
    <property type="term" value="F:DNA binding"/>
    <property type="evidence" value="ECO:0007669"/>
    <property type="project" value="UniProtKB-KW"/>
</dbReference>
<protein>
    <submittedName>
        <fullName evidence="6">LysR family transcriptional regulator</fullName>
    </submittedName>
</protein>
<evidence type="ECO:0000259" key="5">
    <source>
        <dbReference type="PROSITE" id="PS50931"/>
    </source>
</evidence>
<dbReference type="AlphaFoldDB" id="A0A8B2P2Z5"/>
<feature type="domain" description="HTH lysR-type" evidence="5">
    <location>
        <begin position="8"/>
        <end position="65"/>
    </location>
</feature>
<dbReference type="PROSITE" id="PS50931">
    <property type="entry name" value="HTH_LYSR"/>
    <property type="match status" value="1"/>
</dbReference>
<dbReference type="Gene3D" id="1.10.10.10">
    <property type="entry name" value="Winged helix-like DNA-binding domain superfamily/Winged helix DNA-binding domain"/>
    <property type="match status" value="1"/>
</dbReference>
<dbReference type="InterPro" id="IPR036388">
    <property type="entry name" value="WH-like_DNA-bd_sf"/>
</dbReference>
<comment type="caution">
    <text evidence="6">The sequence shown here is derived from an EMBL/GenBank/DDBJ whole genome shotgun (WGS) entry which is preliminary data.</text>
</comment>
<dbReference type="Pfam" id="PF03466">
    <property type="entry name" value="LysR_substrate"/>
    <property type="match status" value="1"/>
</dbReference>
<dbReference type="RefSeq" id="WP_111342267.1">
    <property type="nucleotide sequence ID" value="NZ_QHHQ01000001.1"/>
</dbReference>
<dbReference type="CDD" id="cd08422">
    <property type="entry name" value="PBP2_CrgA_like"/>
    <property type="match status" value="1"/>
</dbReference>
<reference evidence="6 7" key="1">
    <citation type="submission" date="2018-05" db="EMBL/GenBank/DDBJ databases">
        <title>Acuticoccus sediminis sp. nov., isolated from deep-sea sediment of Indian Ocean.</title>
        <authorList>
            <person name="Liu X."/>
            <person name="Lai Q."/>
            <person name="Du Y."/>
            <person name="Sun F."/>
            <person name="Zhang X."/>
            <person name="Wang S."/>
            <person name="Shao Z."/>
        </authorList>
    </citation>
    <scope>NUCLEOTIDE SEQUENCE [LARGE SCALE GENOMIC DNA]</scope>
    <source>
        <strain evidence="6 7">PTG4-2</strain>
    </source>
</reference>
<dbReference type="InterPro" id="IPR005119">
    <property type="entry name" value="LysR_subst-bd"/>
</dbReference>
<organism evidence="6 7">
    <name type="scientific">Acuticoccus sediminis</name>
    <dbReference type="NCBI Taxonomy" id="2184697"/>
    <lineage>
        <taxon>Bacteria</taxon>
        <taxon>Pseudomonadati</taxon>
        <taxon>Pseudomonadota</taxon>
        <taxon>Alphaproteobacteria</taxon>
        <taxon>Hyphomicrobiales</taxon>
        <taxon>Amorphaceae</taxon>
        <taxon>Acuticoccus</taxon>
    </lineage>
</organism>
<evidence type="ECO:0000256" key="3">
    <source>
        <dbReference type="ARBA" id="ARBA00023125"/>
    </source>
</evidence>
<evidence type="ECO:0000256" key="2">
    <source>
        <dbReference type="ARBA" id="ARBA00023015"/>
    </source>
</evidence>
<dbReference type="SUPFAM" id="SSF53850">
    <property type="entry name" value="Periplasmic binding protein-like II"/>
    <property type="match status" value="1"/>
</dbReference>
<dbReference type="OrthoDB" id="9813056at2"/>
<dbReference type="InterPro" id="IPR036390">
    <property type="entry name" value="WH_DNA-bd_sf"/>
</dbReference>
<keyword evidence="4" id="KW-0804">Transcription</keyword>
<gene>
    <name evidence="6" type="ORF">DLJ53_03165</name>
</gene>
<dbReference type="Pfam" id="PF00126">
    <property type="entry name" value="HTH_1"/>
    <property type="match status" value="1"/>
</dbReference>
<evidence type="ECO:0000256" key="4">
    <source>
        <dbReference type="ARBA" id="ARBA00023163"/>
    </source>
</evidence>
<dbReference type="Gene3D" id="3.40.190.290">
    <property type="match status" value="1"/>
</dbReference>
<dbReference type="Proteomes" id="UP000249590">
    <property type="component" value="Unassembled WGS sequence"/>
</dbReference>
<dbReference type="SUPFAM" id="SSF46785">
    <property type="entry name" value="Winged helix' DNA-binding domain"/>
    <property type="match status" value="1"/>
</dbReference>
<evidence type="ECO:0000313" key="6">
    <source>
        <dbReference type="EMBL" id="RAI03512.1"/>
    </source>
</evidence>
<accession>A0A8B2P2Z5</accession>
<keyword evidence="3" id="KW-0238">DNA-binding</keyword>
<dbReference type="PRINTS" id="PR00039">
    <property type="entry name" value="HTHLYSR"/>
</dbReference>
<dbReference type="PANTHER" id="PTHR30537:SF5">
    <property type="entry name" value="HTH-TYPE TRANSCRIPTIONAL ACTIVATOR TTDR-RELATED"/>
    <property type="match status" value="1"/>
</dbReference>
<dbReference type="FunFam" id="1.10.10.10:FF:000001">
    <property type="entry name" value="LysR family transcriptional regulator"/>
    <property type="match status" value="1"/>
</dbReference>
<dbReference type="InterPro" id="IPR000847">
    <property type="entry name" value="LysR_HTH_N"/>
</dbReference>
<dbReference type="InterPro" id="IPR058163">
    <property type="entry name" value="LysR-type_TF_proteobact-type"/>
</dbReference>
<keyword evidence="7" id="KW-1185">Reference proteome</keyword>
<proteinExistence type="inferred from homology"/>
<comment type="similarity">
    <text evidence="1">Belongs to the LysR transcriptional regulatory family.</text>
</comment>
<sequence>MAEQIALDRLTGLLAFARAASLGSFTAAARSLSISPSAVSRSVQRLEARLGVSLFTRTTRALTLTPEGRELFERALRLLREVEEIEQAAMTARSDPVGTLRVATSLPLGVHVIAPALPAFRRLHPMVSIDLRLSDRFVNIVEEGVDVAVRIGELGDARLISRRLAACRLCAFAAPSYLAARGTPQHPDELSGHDTVNLQYQSSGQPFRWPFRVDNRTIEIVPQPGIVADVSDAVVAALVAGGGIGVTATFLAAPFVARGDLAPVLADYAVDHHDITAVWPESRATNPAVRAFLDWLAGVFSDLDR</sequence>